<dbReference type="AlphaFoldDB" id="F0X2B4"/>
<proteinExistence type="predicted"/>
<dbReference type="Pfam" id="PF23335">
    <property type="entry name" value="Beta-prop_IFT80_2nd"/>
    <property type="match status" value="1"/>
</dbReference>
<name>F0X2B4_9STRA</name>
<evidence type="ECO:0000313" key="2">
    <source>
        <dbReference type="EMBL" id="CCA27995.1"/>
    </source>
</evidence>
<organism evidence="2">
    <name type="scientific">Albugo laibachii Nc14</name>
    <dbReference type="NCBI Taxonomy" id="890382"/>
    <lineage>
        <taxon>Eukaryota</taxon>
        <taxon>Sar</taxon>
        <taxon>Stramenopiles</taxon>
        <taxon>Oomycota</taxon>
        <taxon>Peronosporomycetes</taxon>
        <taxon>Albuginales</taxon>
        <taxon>Albuginaceae</taxon>
        <taxon>Albugo</taxon>
    </lineage>
</organism>
<dbReference type="HOGENOM" id="CLU_1963668_0_0_1"/>
<sequence>MDIAWASDSTQLIAAGGNGATVFAQITDRILTWNKIEVKLVDPRKIHVHDVMNETLEEIDFARDRVIEMSVGYGYMIVYTATHDSYTARRIGTLSHIFDLQTTVILIVQSQQRYLTVDNPVEYNCTLK</sequence>
<dbReference type="GO" id="GO:0060271">
    <property type="term" value="P:cilium assembly"/>
    <property type="evidence" value="ECO:0007669"/>
    <property type="project" value="TreeGrafter"/>
</dbReference>
<dbReference type="EMBL" id="FR824803">
    <property type="protein sequence ID" value="CCA27995.1"/>
    <property type="molecule type" value="Genomic_DNA"/>
</dbReference>
<dbReference type="PANTHER" id="PTHR24098:SF0">
    <property type="entry name" value="OUTER SEGMENT 5"/>
    <property type="match status" value="1"/>
</dbReference>
<dbReference type="GO" id="GO:0030992">
    <property type="term" value="C:intraciliary transport particle B"/>
    <property type="evidence" value="ECO:0007669"/>
    <property type="project" value="TreeGrafter"/>
</dbReference>
<dbReference type="InterPro" id="IPR056456">
    <property type="entry name" value="Beta-prop_IFT80_2nd"/>
</dbReference>
<dbReference type="PANTHER" id="PTHR24098">
    <property type="entry name" value="OUTER SEGMENT 5"/>
    <property type="match status" value="1"/>
</dbReference>
<gene>
    <name evidence="2" type="primary">AlNc14C948G12659</name>
    <name evidence="2" type="ORF">ALNC14_141390</name>
</gene>
<accession>F0X2B4</accession>
<keyword evidence="2" id="KW-0969">Cilium</keyword>
<keyword evidence="2" id="KW-0282">Flagellum</keyword>
<reference evidence="2" key="1">
    <citation type="journal article" date="2011" name="PLoS Biol.">
        <title>Gene gain and loss during evolution of obligate parasitism in the white rust pathogen of Arabidopsis thaliana.</title>
        <authorList>
            <person name="Kemen E."/>
            <person name="Gardiner A."/>
            <person name="Schultz-Larsen T."/>
            <person name="Kemen A.C."/>
            <person name="Balmuth A.L."/>
            <person name="Robert-Seilaniantz A."/>
            <person name="Bailey K."/>
            <person name="Holub E."/>
            <person name="Studholme D.J."/>
            <person name="Maclean D."/>
            <person name="Jones J.D."/>
        </authorList>
    </citation>
    <scope>NUCLEOTIDE SEQUENCE</scope>
</reference>
<dbReference type="GO" id="GO:0005929">
    <property type="term" value="C:cilium"/>
    <property type="evidence" value="ECO:0007669"/>
    <property type="project" value="TreeGrafter"/>
</dbReference>
<reference evidence="2" key="2">
    <citation type="submission" date="2011-02" db="EMBL/GenBank/DDBJ databases">
        <authorList>
            <person name="MacLean D."/>
        </authorList>
    </citation>
    <scope>NUCLEOTIDE SEQUENCE</scope>
</reference>
<feature type="domain" description="IFT80 second beta-propeller" evidence="1">
    <location>
        <begin position="28"/>
        <end position="119"/>
    </location>
</feature>
<protein>
    <submittedName>
        <fullName evidence="2">Intraflagellar Transport protein 80 putative</fullName>
    </submittedName>
</protein>
<keyword evidence="2" id="KW-0966">Cell projection</keyword>
<evidence type="ECO:0000259" key="1">
    <source>
        <dbReference type="Pfam" id="PF23335"/>
    </source>
</evidence>